<keyword evidence="7" id="KW-0804">Transcription</keyword>
<keyword evidence="5" id="KW-0862">Zinc</keyword>
<dbReference type="OrthoDB" id="3437960at2759"/>
<dbReference type="InterPro" id="IPR036236">
    <property type="entry name" value="Znf_C2H2_sf"/>
</dbReference>
<dbReference type="Gene3D" id="3.30.160.60">
    <property type="entry name" value="Classic Zinc Finger"/>
    <property type="match status" value="3"/>
</dbReference>
<dbReference type="Pfam" id="PF00096">
    <property type="entry name" value="zf-C2H2"/>
    <property type="match status" value="2"/>
</dbReference>
<dbReference type="FunFam" id="3.30.160.60:FF:001498">
    <property type="entry name" value="Zinc finger protein 404"/>
    <property type="match status" value="1"/>
</dbReference>
<evidence type="ECO:0000256" key="1">
    <source>
        <dbReference type="ARBA" id="ARBA00004123"/>
    </source>
</evidence>
<evidence type="ECO:0000256" key="9">
    <source>
        <dbReference type="PROSITE-ProRule" id="PRU00042"/>
    </source>
</evidence>
<evidence type="ECO:0000313" key="11">
    <source>
        <dbReference type="EMBL" id="CAH1776969.1"/>
    </source>
</evidence>
<dbReference type="SUPFAM" id="SSF57667">
    <property type="entry name" value="beta-beta-alpha zinc fingers"/>
    <property type="match status" value="2"/>
</dbReference>
<evidence type="ECO:0000259" key="10">
    <source>
        <dbReference type="PROSITE" id="PS50157"/>
    </source>
</evidence>
<comment type="subcellular location">
    <subcellularLocation>
        <location evidence="1">Nucleus</location>
    </subcellularLocation>
</comment>
<evidence type="ECO:0000256" key="4">
    <source>
        <dbReference type="ARBA" id="ARBA00022771"/>
    </source>
</evidence>
<dbReference type="EMBL" id="CAIIXF020000002">
    <property type="protein sequence ID" value="CAH1776969.1"/>
    <property type="molecule type" value="Genomic_DNA"/>
</dbReference>
<evidence type="ECO:0000256" key="2">
    <source>
        <dbReference type="ARBA" id="ARBA00022723"/>
    </source>
</evidence>
<protein>
    <recommendedName>
        <fullName evidence="10">C2H2-type domain-containing protein</fullName>
    </recommendedName>
</protein>
<keyword evidence="4 9" id="KW-0863">Zinc-finger</keyword>
<proteinExistence type="predicted"/>
<dbReference type="PROSITE" id="PS50157">
    <property type="entry name" value="ZINC_FINGER_C2H2_2"/>
    <property type="match status" value="3"/>
</dbReference>
<sequence length="110" mass="12964">KRIHTKMENRLQLITFDKATQRFLCKVCHRSFTNRGSLLNHTKLHTGENLHSCSVCSKQFISNSKLVTHQRIHTGEKPFKCNICLKSFKELSSKNKHMIRLHMNYLNKQL</sequence>
<feature type="domain" description="C2H2-type" evidence="10">
    <location>
        <begin position="79"/>
        <end position="102"/>
    </location>
</feature>
<dbReference type="InterPro" id="IPR013087">
    <property type="entry name" value="Znf_C2H2_type"/>
</dbReference>
<gene>
    <name evidence="11" type="ORF">OFUS_LOCUS4093</name>
</gene>
<keyword evidence="3" id="KW-0677">Repeat</keyword>
<name>A0A8S4N8D6_OWEFU</name>
<dbReference type="GO" id="GO:0003677">
    <property type="term" value="F:DNA binding"/>
    <property type="evidence" value="ECO:0007669"/>
    <property type="project" value="UniProtKB-KW"/>
</dbReference>
<organism evidence="11 12">
    <name type="scientific">Owenia fusiformis</name>
    <name type="common">Polychaete worm</name>
    <dbReference type="NCBI Taxonomy" id="6347"/>
    <lineage>
        <taxon>Eukaryota</taxon>
        <taxon>Metazoa</taxon>
        <taxon>Spiralia</taxon>
        <taxon>Lophotrochozoa</taxon>
        <taxon>Annelida</taxon>
        <taxon>Polychaeta</taxon>
        <taxon>Sedentaria</taxon>
        <taxon>Canalipalpata</taxon>
        <taxon>Sabellida</taxon>
        <taxon>Oweniida</taxon>
        <taxon>Oweniidae</taxon>
        <taxon>Owenia</taxon>
    </lineage>
</organism>
<evidence type="ECO:0000256" key="5">
    <source>
        <dbReference type="ARBA" id="ARBA00022833"/>
    </source>
</evidence>
<evidence type="ECO:0000313" key="12">
    <source>
        <dbReference type="Proteomes" id="UP000749559"/>
    </source>
</evidence>
<reference evidence="11" key="1">
    <citation type="submission" date="2022-03" db="EMBL/GenBank/DDBJ databases">
        <authorList>
            <person name="Martin C."/>
        </authorList>
    </citation>
    <scope>NUCLEOTIDE SEQUENCE</scope>
</reference>
<evidence type="ECO:0000256" key="7">
    <source>
        <dbReference type="ARBA" id="ARBA00023163"/>
    </source>
</evidence>
<dbReference type="GO" id="GO:0005634">
    <property type="term" value="C:nucleus"/>
    <property type="evidence" value="ECO:0007669"/>
    <property type="project" value="UniProtKB-SubCell"/>
</dbReference>
<keyword evidence="8" id="KW-0539">Nucleus</keyword>
<keyword evidence="6" id="KW-0805">Transcription regulation</keyword>
<dbReference type="PANTHER" id="PTHR24394:SF48">
    <property type="entry name" value="ZINC FINGER PROTEIN 771"/>
    <property type="match status" value="1"/>
</dbReference>
<feature type="domain" description="C2H2-type" evidence="10">
    <location>
        <begin position="51"/>
        <end position="78"/>
    </location>
</feature>
<comment type="caution">
    <text evidence="11">The sequence shown here is derived from an EMBL/GenBank/DDBJ whole genome shotgun (WGS) entry which is preliminary data.</text>
</comment>
<feature type="non-terminal residue" evidence="11">
    <location>
        <position position="1"/>
    </location>
</feature>
<keyword evidence="12" id="KW-1185">Reference proteome</keyword>
<evidence type="ECO:0000256" key="8">
    <source>
        <dbReference type="ARBA" id="ARBA00023242"/>
    </source>
</evidence>
<dbReference type="FunFam" id="3.30.160.60:FF:000110">
    <property type="entry name" value="Zinc finger protein-like"/>
    <property type="match status" value="1"/>
</dbReference>
<dbReference type="AlphaFoldDB" id="A0A8S4N8D6"/>
<dbReference type="PROSITE" id="PS00028">
    <property type="entry name" value="ZINC_FINGER_C2H2_1"/>
    <property type="match status" value="3"/>
</dbReference>
<dbReference type="SMART" id="SM00355">
    <property type="entry name" value="ZnF_C2H2"/>
    <property type="match status" value="3"/>
</dbReference>
<dbReference type="GO" id="GO:0008270">
    <property type="term" value="F:zinc ion binding"/>
    <property type="evidence" value="ECO:0007669"/>
    <property type="project" value="UniProtKB-KW"/>
</dbReference>
<dbReference type="PANTHER" id="PTHR24394">
    <property type="entry name" value="ZINC FINGER PROTEIN"/>
    <property type="match status" value="1"/>
</dbReference>
<dbReference type="Pfam" id="PF13912">
    <property type="entry name" value="zf-C2H2_6"/>
    <property type="match status" value="1"/>
</dbReference>
<accession>A0A8S4N8D6</accession>
<evidence type="ECO:0000256" key="3">
    <source>
        <dbReference type="ARBA" id="ARBA00022737"/>
    </source>
</evidence>
<evidence type="ECO:0000256" key="6">
    <source>
        <dbReference type="ARBA" id="ARBA00023015"/>
    </source>
</evidence>
<keyword evidence="2" id="KW-0479">Metal-binding</keyword>
<feature type="domain" description="C2H2-type" evidence="10">
    <location>
        <begin position="23"/>
        <end position="50"/>
    </location>
</feature>
<dbReference type="GO" id="GO:0000981">
    <property type="term" value="F:DNA-binding transcription factor activity, RNA polymerase II-specific"/>
    <property type="evidence" value="ECO:0007669"/>
    <property type="project" value="TreeGrafter"/>
</dbReference>
<dbReference type="Proteomes" id="UP000749559">
    <property type="component" value="Unassembled WGS sequence"/>
</dbReference>